<dbReference type="PROSITE" id="PS50885">
    <property type="entry name" value="HAMP"/>
    <property type="match status" value="1"/>
</dbReference>
<dbReference type="Gene3D" id="3.30.565.10">
    <property type="entry name" value="Histidine kinase-like ATPase, C-terminal domain"/>
    <property type="match status" value="1"/>
</dbReference>
<dbReference type="PROSITE" id="PS50113">
    <property type="entry name" value="PAC"/>
    <property type="match status" value="1"/>
</dbReference>
<keyword evidence="9" id="KW-0472">Membrane</keyword>
<dbReference type="InterPro" id="IPR003661">
    <property type="entry name" value="HisK_dim/P_dom"/>
</dbReference>
<feature type="compositionally biased region" description="Polar residues" evidence="8">
    <location>
        <begin position="1051"/>
        <end position="1063"/>
    </location>
</feature>
<dbReference type="InterPro" id="IPR011006">
    <property type="entry name" value="CheY-like_superfamily"/>
</dbReference>
<dbReference type="PROSITE" id="PS50110">
    <property type="entry name" value="RESPONSE_REGULATORY"/>
    <property type="match status" value="2"/>
</dbReference>
<feature type="transmembrane region" description="Helical" evidence="9">
    <location>
        <begin position="333"/>
        <end position="354"/>
    </location>
</feature>
<dbReference type="Gene3D" id="6.10.340.10">
    <property type="match status" value="1"/>
</dbReference>
<dbReference type="CDD" id="cd17574">
    <property type="entry name" value="REC_OmpR"/>
    <property type="match status" value="1"/>
</dbReference>
<feature type="domain" description="Response regulatory" evidence="11">
    <location>
        <begin position="817"/>
        <end position="933"/>
    </location>
</feature>
<dbReference type="SMART" id="SM00086">
    <property type="entry name" value="PAC"/>
    <property type="match status" value="1"/>
</dbReference>
<reference evidence="15 16" key="1">
    <citation type="submission" date="2021-02" db="EMBL/GenBank/DDBJ databases">
        <title>PHA producing bacteria isolated from coastal sediment in Guangdong, Shenzhen.</title>
        <authorList>
            <person name="Zheng W."/>
            <person name="Yu S."/>
            <person name="Huang Y."/>
        </authorList>
    </citation>
    <scope>NUCLEOTIDE SEQUENCE [LARGE SCALE GENOMIC DNA]</scope>
    <source>
        <strain evidence="15 16">TN21-5</strain>
    </source>
</reference>
<evidence type="ECO:0000313" key="16">
    <source>
        <dbReference type="Proteomes" id="UP000664344"/>
    </source>
</evidence>
<dbReference type="PRINTS" id="PR00344">
    <property type="entry name" value="BCTRLSENSOR"/>
</dbReference>
<dbReference type="PROSITE" id="PS50112">
    <property type="entry name" value="PAS"/>
    <property type="match status" value="1"/>
</dbReference>
<dbReference type="Pfam" id="PF00512">
    <property type="entry name" value="HisKA"/>
    <property type="match status" value="1"/>
</dbReference>
<dbReference type="InterPro" id="IPR004358">
    <property type="entry name" value="Sig_transdc_His_kin-like_C"/>
</dbReference>
<keyword evidence="5" id="KW-0808">Transferase</keyword>
<dbReference type="InterPro" id="IPR001789">
    <property type="entry name" value="Sig_transdc_resp-reg_receiver"/>
</dbReference>
<dbReference type="SUPFAM" id="SSF55874">
    <property type="entry name" value="ATPase domain of HSP90 chaperone/DNA topoisomerase II/histidine kinase"/>
    <property type="match status" value="1"/>
</dbReference>
<evidence type="ECO:0000313" key="15">
    <source>
        <dbReference type="EMBL" id="MBN7768822.1"/>
    </source>
</evidence>
<evidence type="ECO:0000256" key="9">
    <source>
        <dbReference type="SAM" id="Phobius"/>
    </source>
</evidence>
<evidence type="ECO:0000256" key="8">
    <source>
        <dbReference type="SAM" id="MobiDB-lite"/>
    </source>
</evidence>
<evidence type="ECO:0000256" key="4">
    <source>
        <dbReference type="ARBA" id="ARBA00022553"/>
    </source>
</evidence>
<evidence type="ECO:0000256" key="5">
    <source>
        <dbReference type="ARBA" id="ARBA00022679"/>
    </source>
</evidence>
<evidence type="ECO:0000259" key="11">
    <source>
        <dbReference type="PROSITE" id="PS50110"/>
    </source>
</evidence>
<dbReference type="InterPro" id="IPR001610">
    <property type="entry name" value="PAC"/>
</dbReference>
<dbReference type="CDD" id="cd00082">
    <property type="entry name" value="HisKA"/>
    <property type="match status" value="1"/>
</dbReference>
<dbReference type="Proteomes" id="UP000664344">
    <property type="component" value="Unassembled WGS sequence"/>
</dbReference>
<evidence type="ECO:0000259" key="13">
    <source>
        <dbReference type="PROSITE" id="PS50113"/>
    </source>
</evidence>
<feature type="transmembrane region" description="Helical" evidence="9">
    <location>
        <begin position="7"/>
        <end position="27"/>
    </location>
</feature>
<feature type="modified residue" description="4-aspartylphosphate" evidence="7">
    <location>
        <position position="988"/>
    </location>
</feature>
<feature type="transmembrane region" description="Helical" evidence="9">
    <location>
        <begin position="171"/>
        <end position="191"/>
    </location>
</feature>
<dbReference type="InterPro" id="IPR035965">
    <property type="entry name" value="PAS-like_dom_sf"/>
</dbReference>
<feature type="region of interest" description="Disordered" evidence="8">
    <location>
        <begin position="1049"/>
        <end position="1071"/>
    </location>
</feature>
<keyword evidence="16" id="KW-1185">Reference proteome</keyword>
<dbReference type="InterPro" id="IPR036890">
    <property type="entry name" value="HATPase_C_sf"/>
</dbReference>
<organism evidence="15 16">
    <name type="scientific">Marinobacter daepoensis</name>
    <dbReference type="NCBI Taxonomy" id="262077"/>
    <lineage>
        <taxon>Bacteria</taxon>
        <taxon>Pseudomonadati</taxon>
        <taxon>Pseudomonadota</taxon>
        <taxon>Gammaproteobacteria</taxon>
        <taxon>Pseudomonadales</taxon>
        <taxon>Marinobacteraceae</taxon>
        <taxon>Marinobacter</taxon>
    </lineage>
</organism>
<dbReference type="Gene3D" id="3.30.450.20">
    <property type="entry name" value="PAS domain"/>
    <property type="match status" value="1"/>
</dbReference>
<proteinExistence type="predicted"/>
<comment type="subcellular location">
    <subcellularLocation>
        <location evidence="2">Membrane</location>
    </subcellularLocation>
</comment>
<feature type="region of interest" description="Disordered" evidence="8">
    <location>
        <begin position="797"/>
        <end position="817"/>
    </location>
</feature>
<keyword evidence="6" id="KW-0418">Kinase</keyword>
<dbReference type="PANTHER" id="PTHR43047:SF72">
    <property type="entry name" value="OSMOSENSING HISTIDINE PROTEIN KINASE SLN1"/>
    <property type="match status" value="1"/>
</dbReference>
<gene>
    <name evidence="15" type="ORF">JYP53_02745</name>
</gene>
<evidence type="ECO:0000256" key="7">
    <source>
        <dbReference type="PROSITE-ProRule" id="PRU00169"/>
    </source>
</evidence>
<comment type="caution">
    <text evidence="15">The sequence shown here is derived from an EMBL/GenBank/DDBJ whole genome shotgun (WGS) entry which is preliminary data.</text>
</comment>
<protein>
    <recommendedName>
        <fullName evidence="3">histidine kinase</fullName>
        <ecNumber evidence="3">2.7.13.3</ecNumber>
    </recommendedName>
</protein>
<dbReference type="InterPro" id="IPR003594">
    <property type="entry name" value="HATPase_dom"/>
</dbReference>
<dbReference type="Pfam" id="PF02518">
    <property type="entry name" value="HATPase_c"/>
    <property type="match status" value="1"/>
</dbReference>
<feature type="domain" description="Histidine kinase" evidence="10">
    <location>
        <begin position="575"/>
        <end position="794"/>
    </location>
</feature>
<feature type="domain" description="Response regulatory" evidence="11">
    <location>
        <begin position="940"/>
        <end position="1049"/>
    </location>
</feature>
<name>A0ABS3BDN9_9GAMM</name>
<evidence type="ECO:0000256" key="1">
    <source>
        <dbReference type="ARBA" id="ARBA00000085"/>
    </source>
</evidence>
<dbReference type="Gene3D" id="1.10.287.130">
    <property type="match status" value="1"/>
</dbReference>
<dbReference type="Pfam" id="PF00072">
    <property type="entry name" value="Response_reg"/>
    <property type="match status" value="2"/>
</dbReference>
<sequence length="1071" mass="117307">MTFATKAIATFGLALLAVLGNIINLPLFFGVHFIFGSVAVMLAIRLVGFWPAVWVALAGSAYTWVLWGHPYAIPVFTLEAVVVGLLYRRGLNNLVLADLAFWLVAGTTLVPALYMGLVGIDTTPATMIALKQSLNGLFNALIAGLLVKVLVWRFQNGTVRWLPPYIRLNELLFHVLLTLALIIGTTPVIIGSHEDETELEKGLATVMARALTTTADRLRQNPDVSEVLESELRRFEYTDAIDGIALLNAEGKVIADAGEFTLPSSGMSRQFTGLENLDIWLPDSDESLVNRWQQGHYQYHRPIDDLAVGAKLIADKSAGPLIQTLERKHNESFAFLAVMALLSIVVSFLLSRLLTRPLVKLDKASKHLPEKIRGNNPPELPDSRIREYGMLSASLRTMGTALARTFSELDDARTTLEQQVQARTRELASTSAMLSNVLEASTEFAIIATDTEGTITLFNTGAENLLGYDSSELIGVQSPALFHLSSEIEERSRELSETFSEAVSGFDVFVKNAMRQGAETREWTYLSKQGDSIPVTLTVTPILDDADKLTGFLGVAEDITERKRIEQMKSEFISTVSHELRTPLTSVSGALGLALSGKLGDIPEKATKLLETAHRNSERLAYLINDLLDIERIAAGKVNLDMQVQPLQPILEQAVEENRTYGAERHIKLALDSEISRQNVKVDKQRLKQVLANLLSNAIKFSPDGGTVTVEASSTNTDITVRVTDHGSGIPEDFHHKIFQRFAQADSSDTRQKGGTGLGLAITQELLTRMGGTIDFETTAGEGTRFFFSLPLITPAEKAPSARSPKNTDGSSNESPRILVVEDDPDVAELLRLLLKGAGYQVDVCLTGTGALESVKTGGYDLISLDLMLPDVSGLDIIRRLKKRADTANIPIVVVSAIARQGQLELNGEADNIAWLAKPIQHQRLIDLVQHELSEGYRPRILHIEDDADLHEVISAMVRDHLNLEWAGTMADAKRLLKQQAYDAVLLDIGLPDGSGWDLIPDIENKQPNAAIVILSGEDISKEEHSAVEGVLLKNRLTSEQLINVIRERIQSNQPPASRSSGSMGRALKNP</sequence>
<dbReference type="RefSeq" id="WP_206556606.1">
    <property type="nucleotide sequence ID" value="NZ_JAFKDB010000007.1"/>
</dbReference>
<feature type="transmembrane region" description="Helical" evidence="9">
    <location>
        <begin position="64"/>
        <end position="87"/>
    </location>
</feature>
<evidence type="ECO:0000256" key="3">
    <source>
        <dbReference type="ARBA" id="ARBA00012438"/>
    </source>
</evidence>
<dbReference type="SMART" id="SM00387">
    <property type="entry name" value="HATPase_c"/>
    <property type="match status" value="1"/>
</dbReference>
<dbReference type="SUPFAM" id="SSF55785">
    <property type="entry name" value="PYP-like sensor domain (PAS domain)"/>
    <property type="match status" value="1"/>
</dbReference>
<dbReference type="InterPro" id="IPR003660">
    <property type="entry name" value="HAMP_dom"/>
</dbReference>
<feature type="domain" description="PAC" evidence="13">
    <location>
        <begin position="519"/>
        <end position="571"/>
    </location>
</feature>
<dbReference type="CDD" id="cd16922">
    <property type="entry name" value="HATPase_EvgS-ArcB-TorS-like"/>
    <property type="match status" value="1"/>
</dbReference>
<keyword evidence="9" id="KW-1133">Transmembrane helix</keyword>
<evidence type="ECO:0000259" key="14">
    <source>
        <dbReference type="PROSITE" id="PS50885"/>
    </source>
</evidence>
<dbReference type="Pfam" id="PF13426">
    <property type="entry name" value="PAS_9"/>
    <property type="match status" value="1"/>
</dbReference>
<dbReference type="InterPro" id="IPR036097">
    <property type="entry name" value="HisK_dim/P_sf"/>
</dbReference>
<dbReference type="CDD" id="cd00130">
    <property type="entry name" value="PAS"/>
    <property type="match status" value="1"/>
</dbReference>
<evidence type="ECO:0000256" key="2">
    <source>
        <dbReference type="ARBA" id="ARBA00004370"/>
    </source>
</evidence>
<dbReference type="NCBIfam" id="TIGR00229">
    <property type="entry name" value="sensory_box"/>
    <property type="match status" value="1"/>
</dbReference>
<dbReference type="PANTHER" id="PTHR43047">
    <property type="entry name" value="TWO-COMPONENT HISTIDINE PROTEIN KINASE"/>
    <property type="match status" value="1"/>
</dbReference>
<dbReference type="EMBL" id="JAFKDB010000007">
    <property type="protein sequence ID" value="MBN7768822.1"/>
    <property type="molecule type" value="Genomic_DNA"/>
</dbReference>
<feature type="transmembrane region" description="Helical" evidence="9">
    <location>
        <begin position="132"/>
        <end position="151"/>
    </location>
</feature>
<dbReference type="PROSITE" id="PS50109">
    <property type="entry name" value="HIS_KIN"/>
    <property type="match status" value="1"/>
</dbReference>
<feature type="domain" description="HAMP" evidence="14">
    <location>
        <begin position="352"/>
        <end position="407"/>
    </location>
</feature>
<evidence type="ECO:0000256" key="6">
    <source>
        <dbReference type="ARBA" id="ARBA00022777"/>
    </source>
</evidence>
<feature type="domain" description="PAS" evidence="12">
    <location>
        <begin position="430"/>
        <end position="475"/>
    </location>
</feature>
<keyword evidence="4 7" id="KW-0597">Phosphoprotein</keyword>
<dbReference type="EC" id="2.7.13.3" evidence="3"/>
<keyword evidence="9" id="KW-0812">Transmembrane</keyword>
<dbReference type="InterPro" id="IPR000014">
    <property type="entry name" value="PAS"/>
</dbReference>
<comment type="catalytic activity">
    <reaction evidence="1">
        <text>ATP + protein L-histidine = ADP + protein N-phospho-L-histidine.</text>
        <dbReference type="EC" id="2.7.13.3"/>
    </reaction>
</comment>
<dbReference type="InterPro" id="IPR005467">
    <property type="entry name" value="His_kinase_dom"/>
</dbReference>
<dbReference type="SMART" id="SM00448">
    <property type="entry name" value="REC"/>
    <property type="match status" value="2"/>
</dbReference>
<feature type="transmembrane region" description="Helical" evidence="9">
    <location>
        <begin position="99"/>
        <end position="120"/>
    </location>
</feature>
<evidence type="ECO:0000259" key="12">
    <source>
        <dbReference type="PROSITE" id="PS50112"/>
    </source>
</evidence>
<feature type="transmembrane region" description="Helical" evidence="9">
    <location>
        <begin position="33"/>
        <end position="57"/>
    </location>
</feature>
<feature type="modified residue" description="4-aspartylphosphate" evidence="7">
    <location>
        <position position="866"/>
    </location>
</feature>
<dbReference type="InterPro" id="IPR000700">
    <property type="entry name" value="PAS-assoc_C"/>
</dbReference>
<dbReference type="SMART" id="SM00091">
    <property type="entry name" value="PAS"/>
    <property type="match status" value="2"/>
</dbReference>
<feature type="compositionally biased region" description="Polar residues" evidence="8">
    <location>
        <begin position="804"/>
        <end position="815"/>
    </location>
</feature>
<accession>A0ABS3BDN9</accession>
<dbReference type="SUPFAM" id="SSF52172">
    <property type="entry name" value="CheY-like"/>
    <property type="match status" value="2"/>
</dbReference>
<evidence type="ECO:0000259" key="10">
    <source>
        <dbReference type="PROSITE" id="PS50109"/>
    </source>
</evidence>
<dbReference type="SMART" id="SM00388">
    <property type="entry name" value="HisKA"/>
    <property type="match status" value="1"/>
</dbReference>
<dbReference type="SUPFAM" id="SSF47384">
    <property type="entry name" value="Homodimeric domain of signal transducing histidine kinase"/>
    <property type="match status" value="1"/>
</dbReference>
<dbReference type="Gene3D" id="3.40.50.2300">
    <property type="match status" value="2"/>
</dbReference>